<dbReference type="Gene3D" id="3.40.630.10">
    <property type="entry name" value="Zn peptidases"/>
    <property type="match status" value="1"/>
</dbReference>
<evidence type="ECO:0000313" key="6">
    <source>
        <dbReference type="EMBL" id="TCL02878.1"/>
    </source>
</evidence>
<dbReference type="PANTHER" id="PTHR37326:SF1">
    <property type="entry name" value="BLL3975 PROTEIN"/>
    <property type="match status" value="1"/>
</dbReference>
<proteinExistence type="predicted"/>
<name>A0A4V2Q2H2_9GAMM</name>
<feature type="domain" description="Succinylglutamate desuccinylase/Aspartoacylase catalytic" evidence="5">
    <location>
        <begin position="39"/>
        <end position="229"/>
    </location>
</feature>
<evidence type="ECO:0000256" key="2">
    <source>
        <dbReference type="ARBA" id="ARBA00022723"/>
    </source>
</evidence>
<evidence type="ECO:0000256" key="4">
    <source>
        <dbReference type="ARBA" id="ARBA00022833"/>
    </source>
</evidence>
<evidence type="ECO:0000313" key="7">
    <source>
        <dbReference type="Proteomes" id="UP000294555"/>
    </source>
</evidence>
<comment type="caution">
    <text evidence="6">The sequence shown here is derived from an EMBL/GenBank/DDBJ whole genome shotgun (WGS) entry which is preliminary data.</text>
</comment>
<comment type="cofactor">
    <cofactor evidence="1">
        <name>Zn(2+)</name>
        <dbReference type="ChEBI" id="CHEBI:29105"/>
    </cofactor>
</comment>
<evidence type="ECO:0000256" key="3">
    <source>
        <dbReference type="ARBA" id="ARBA00022801"/>
    </source>
</evidence>
<evidence type="ECO:0000259" key="5">
    <source>
        <dbReference type="Pfam" id="PF24827"/>
    </source>
</evidence>
<dbReference type="GO" id="GO:0016788">
    <property type="term" value="F:hydrolase activity, acting on ester bonds"/>
    <property type="evidence" value="ECO:0007669"/>
    <property type="project" value="InterPro"/>
</dbReference>
<dbReference type="PANTHER" id="PTHR37326">
    <property type="entry name" value="BLL3975 PROTEIN"/>
    <property type="match status" value="1"/>
</dbReference>
<organism evidence="6 7">
    <name type="scientific">Sodalis ligni</name>
    <dbReference type="NCBI Taxonomy" id="2697027"/>
    <lineage>
        <taxon>Bacteria</taxon>
        <taxon>Pseudomonadati</taxon>
        <taxon>Pseudomonadota</taxon>
        <taxon>Gammaproteobacteria</taxon>
        <taxon>Enterobacterales</taxon>
        <taxon>Bruguierivoracaceae</taxon>
        <taxon>Sodalis</taxon>
    </lineage>
</organism>
<sequence>MIKHTNGQRGNLQWGFLSFSHPLLTGLQLPWFDITAAEPGPKLAIIAGMHPNEVAAMEAALRLKEYFAANLQRGSVAILPILNMPGLYSHAEFVCPVDDKNINFLSPGNPQGSFSEALIDAVLNVWAKDAAVFIDLHGGDLREEVAKFVMCQLIGDGDFDARTRALAHQFDADAIVEFDVDQRNNRGRATNELPWLGRHAVMAEGGANGILDEENTLFHFTGVANIARYLGLTADAFAPRVRRNRVVSNFYKVEAPRSGRLYLDVAVGQTVSRGQRLGIVHDLFGDWLADIIAPFSGLILMIVNHNITSEGEWLISLAPAGE</sequence>
<reference evidence="6 7" key="1">
    <citation type="submission" date="2019-02" db="EMBL/GenBank/DDBJ databases">
        <title>Investigation of anaerobic lignin degradation for improved lignocellulosic biofuels.</title>
        <authorList>
            <person name="Deangelis K."/>
        </authorList>
    </citation>
    <scope>NUCLEOTIDE SEQUENCE [LARGE SCALE GENOMIC DNA]</scope>
    <source>
        <strain evidence="6 7">159R</strain>
    </source>
</reference>
<dbReference type="InterPro" id="IPR055438">
    <property type="entry name" value="AstE_AspA_cat"/>
</dbReference>
<keyword evidence="3" id="KW-0378">Hydrolase</keyword>
<keyword evidence="7" id="KW-1185">Reference proteome</keyword>
<keyword evidence="2" id="KW-0479">Metal-binding</keyword>
<dbReference type="Proteomes" id="UP000294555">
    <property type="component" value="Unassembled WGS sequence"/>
</dbReference>
<dbReference type="GO" id="GO:0046872">
    <property type="term" value="F:metal ion binding"/>
    <property type="evidence" value="ECO:0007669"/>
    <property type="project" value="UniProtKB-KW"/>
</dbReference>
<protein>
    <recommendedName>
        <fullName evidence="5">Succinylglutamate desuccinylase/Aspartoacylase catalytic domain-containing protein</fullName>
    </recommendedName>
</protein>
<evidence type="ECO:0000256" key="1">
    <source>
        <dbReference type="ARBA" id="ARBA00001947"/>
    </source>
</evidence>
<dbReference type="InterPro" id="IPR053138">
    <property type="entry name" value="N-alpha-Ac-DABA_deacetylase"/>
</dbReference>
<dbReference type="Pfam" id="PF24827">
    <property type="entry name" value="AstE_AspA_cat"/>
    <property type="match status" value="1"/>
</dbReference>
<dbReference type="OrthoDB" id="9782876at2"/>
<dbReference type="RefSeq" id="WP_132921793.1">
    <property type="nucleotide sequence ID" value="NZ_SJOI01000001.1"/>
</dbReference>
<keyword evidence="4" id="KW-0862">Zinc</keyword>
<dbReference type="EMBL" id="SJOI01000001">
    <property type="protein sequence ID" value="TCL02878.1"/>
    <property type="molecule type" value="Genomic_DNA"/>
</dbReference>
<dbReference type="AlphaFoldDB" id="A0A4V2Q2H2"/>
<gene>
    <name evidence="6" type="ORF">EZJ58_0917</name>
</gene>
<dbReference type="SUPFAM" id="SSF53187">
    <property type="entry name" value="Zn-dependent exopeptidases"/>
    <property type="match status" value="1"/>
</dbReference>
<accession>A0A4V2Q2H2</accession>